<dbReference type="Pfam" id="PF24842">
    <property type="entry name" value="UFD1_N2"/>
    <property type="match status" value="1"/>
</dbReference>
<accession>A0ABD1UU46</accession>
<dbReference type="InterPro" id="IPR055418">
    <property type="entry name" value="UFD1_N2"/>
</dbReference>
<comment type="caution">
    <text evidence="3">The sequence shown here is derived from an EMBL/GenBank/DDBJ whole genome shotgun (WGS) entry which is preliminary data.</text>
</comment>
<feature type="region of interest" description="Disordered" evidence="1">
    <location>
        <begin position="89"/>
        <end position="114"/>
    </location>
</feature>
<protein>
    <submittedName>
        <fullName evidence="3">Ubiquitin fusion degradation UFD1 family protein</fullName>
    </submittedName>
</protein>
<dbReference type="InterPro" id="IPR004854">
    <property type="entry name" value="Ufd1-like"/>
</dbReference>
<evidence type="ECO:0000313" key="4">
    <source>
        <dbReference type="Proteomes" id="UP001604277"/>
    </source>
</evidence>
<proteinExistence type="predicted"/>
<evidence type="ECO:0000313" key="3">
    <source>
        <dbReference type="EMBL" id="KAL2528579.1"/>
    </source>
</evidence>
<dbReference type="EMBL" id="JBFOLJ010000006">
    <property type="protein sequence ID" value="KAL2528579.1"/>
    <property type="molecule type" value="Genomic_DNA"/>
</dbReference>
<dbReference type="AlphaFoldDB" id="A0ABD1UU46"/>
<dbReference type="Gene3D" id="3.10.330.10">
    <property type="match status" value="1"/>
</dbReference>
<keyword evidence="4" id="KW-1185">Reference proteome</keyword>
<evidence type="ECO:0000259" key="2">
    <source>
        <dbReference type="Pfam" id="PF24842"/>
    </source>
</evidence>
<organism evidence="3 4">
    <name type="scientific">Forsythia ovata</name>
    <dbReference type="NCBI Taxonomy" id="205694"/>
    <lineage>
        <taxon>Eukaryota</taxon>
        <taxon>Viridiplantae</taxon>
        <taxon>Streptophyta</taxon>
        <taxon>Embryophyta</taxon>
        <taxon>Tracheophyta</taxon>
        <taxon>Spermatophyta</taxon>
        <taxon>Magnoliopsida</taxon>
        <taxon>eudicotyledons</taxon>
        <taxon>Gunneridae</taxon>
        <taxon>Pentapetalae</taxon>
        <taxon>asterids</taxon>
        <taxon>lamiids</taxon>
        <taxon>Lamiales</taxon>
        <taxon>Oleaceae</taxon>
        <taxon>Forsythieae</taxon>
        <taxon>Forsythia</taxon>
    </lineage>
</organism>
<feature type="compositionally biased region" description="Basic and acidic residues" evidence="1">
    <location>
        <begin position="104"/>
        <end position="114"/>
    </location>
</feature>
<dbReference type="PANTHER" id="PTHR12555">
    <property type="entry name" value="UBIQUITIN FUSION DEGRADATON PROTEIN 1"/>
    <property type="match status" value="1"/>
</dbReference>
<dbReference type="PANTHER" id="PTHR12555:SF21">
    <property type="entry name" value="UBIQUITIN FUSION DEGRADATION PROTEIN 1 HOMOLOG"/>
    <property type="match status" value="1"/>
</dbReference>
<feature type="domain" description="Ubiquitin fusion degradation protein UFD1 N-terminal subdomain 2" evidence="2">
    <location>
        <begin position="11"/>
        <end position="84"/>
    </location>
</feature>
<reference evidence="4" key="1">
    <citation type="submission" date="2024-07" db="EMBL/GenBank/DDBJ databases">
        <title>Two chromosome-level genome assemblies of Korean endemic species Abeliophyllum distichum and Forsythia ovata (Oleaceae).</title>
        <authorList>
            <person name="Jang H."/>
        </authorList>
    </citation>
    <scope>NUCLEOTIDE SEQUENCE [LARGE SCALE GENOMIC DNA]</scope>
</reference>
<dbReference type="Proteomes" id="UP001604277">
    <property type="component" value="Unassembled WGS sequence"/>
</dbReference>
<sequence length="114" mass="12835">MVEIALLSNRKYMKLQPHLTIFIQLSNPKAILKKNLRNFSCLSTGDTIMINHIDEMFFINILETKPGPAICLIGTDCDAEFSTPLDYKEPEKPAKVEQNAPAEVQKKEIETASV</sequence>
<name>A0ABD1UU46_9LAMI</name>
<evidence type="ECO:0000256" key="1">
    <source>
        <dbReference type="SAM" id="MobiDB-lite"/>
    </source>
</evidence>
<gene>
    <name evidence="3" type="ORF">Fot_21180</name>
</gene>